<dbReference type="NCBIfam" id="NF010532">
    <property type="entry name" value="PRK13922.9-3"/>
    <property type="match status" value="1"/>
</dbReference>
<proteinExistence type="inferred from homology"/>
<keyword evidence="5" id="KW-0812">Transmembrane</keyword>
<keyword evidence="5" id="KW-0472">Membrane</keyword>
<dbReference type="PANTHER" id="PTHR34138:SF1">
    <property type="entry name" value="CELL SHAPE-DETERMINING PROTEIN MREC"/>
    <property type="match status" value="1"/>
</dbReference>
<evidence type="ECO:0000256" key="4">
    <source>
        <dbReference type="ARBA" id="ARBA00032089"/>
    </source>
</evidence>
<dbReference type="InterPro" id="IPR042177">
    <property type="entry name" value="Cell/Rod_1"/>
</dbReference>
<evidence type="ECO:0000256" key="3">
    <source>
        <dbReference type="ARBA" id="ARBA00022960"/>
    </source>
</evidence>
<evidence type="ECO:0000313" key="7">
    <source>
        <dbReference type="EMBL" id="RCX05063.1"/>
    </source>
</evidence>
<evidence type="ECO:0000259" key="6">
    <source>
        <dbReference type="Pfam" id="PF04085"/>
    </source>
</evidence>
<dbReference type="Gene3D" id="2.40.10.350">
    <property type="entry name" value="Rod shape-determining protein MreC, domain 2"/>
    <property type="match status" value="1"/>
</dbReference>
<sequence length="277" mass="31576">MNKVWSFLIKNAYLILFILIQGFCLSLTIRHNVYQNYVWFTSSTYAVGTIHDRISAAYEYLSLKQQNQVLQTENAVLRTALEEFRNSFIYESGRIEDTLLKQVYTYQEARVIHSTIHLQNNYLVIDKGEIHGLKPGMAVISPIGVAGIIKDVGSRYSTALSVIHSKFSISARPANAKNFGSLIWNGKNYRYAQLIDLPRQTRIRNGDTVVTDVRSLIFPEGIGVGIIKSYRTREPGDFIEAQIELFTDFSSIHQVYVIDFIDKKAIEDLKLLINEGK</sequence>
<dbReference type="GO" id="GO:0005886">
    <property type="term" value="C:plasma membrane"/>
    <property type="evidence" value="ECO:0007669"/>
    <property type="project" value="TreeGrafter"/>
</dbReference>
<comment type="caution">
    <text evidence="7">The sequence shown here is derived from an EMBL/GenBank/DDBJ whole genome shotgun (WGS) entry which is preliminary data.</text>
</comment>
<organism evidence="7 8">
    <name type="scientific">Schleiferia thermophila</name>
    <dbReference type="NCBI Taxonomy" id="884107"/>
    <lineage>
        <taxon>Bacteria</taxon>
        <taxon>Pseudomonadati</taxon>
        <taxon>Bacteroidota</taxon>
        <taxon>Flavobacteriia</taxon>
        <taxon>Flavobacteriales</taxon>
        <taxon>Schleiferiaceae</taxon>
        <taxon>Schleiferia</taxon>
    </lineage>
</organism>
<evidence type="ECO:0000313" key="8">
    <source>
        <dbReference type="Proteomes" id="UP000253517"/>
    </source>
</evidence>
<protein>
    <recommendedName>
        <fullName evidence="2">Cell shape-determining protein MreC</fullName>
    </recommendedName>
    <alternativeName>
        <fullName evidence="4">Cell shape protein MreC</fullName>
    </alternativeName>
</protein>
<evidence type="ECO:0000256" key="1">
    <source>
        <dbReference type="ARBA" id="ARBA00009369"/>
    </source>
</evidence>
<keyword evidence="3" id="KW-0133">Cell shape</keyword>
<gene>
    <name evidence="7" type="ORF">DES35_101343</name>
</gene>
<dbReference type="Gene3D" id="2.40.10.340">
    <property type="entry name" value="Rod shape-determining protein MreC, domain 1"/>
    <property type="match status" value="1"/>
</dbReference>
<feature type="transmembrane region" description="Helical" evidence="5">
    <location>
        <begin position="12"/>
        <end position="29"/>
    </location>
</feature>
<reference evidence="7 8" key="1">
    <citation type="submission" date="2018-07" db="EMBL/GenBank/DDBJ databases">
        <title>Genomic Encyclopedia of Type Strains, Phase IV (KMG-IV): sequencing the most valuable type-strain genomes for metagenomic binning, comparative biology and taxonomic classification.</title>
        <authorList>
            <person name="Goeker M."/>
        </authorList>
    </citation>
    <scope>NUCLEOTIDE SEQUENCE [LARGE SCALE GENOMIC DNA]</scope>
    <source>
        <strain evidence="7 8">DSM 21410</strain>
    </source>
</reference>
<comment type="similarity">
    <text evidence="1">Belongs to the MreC family.</text>
</comment>
<dbReference type="PANTHER" id="PTHR34138">
    <property type="entry name" value="CELL SHAPE-DETERMINING PROTEIN MREC"/>
    <property type="match status" value="1"/>
</dbReference>
<evidence type="ECO:0000256" key="2">
    <source>
        <dbReference type="ARBA" id="ARBA00013855"/>
    </source>
</evidence>
<dbReference type="EMBL" id="QPJS01000001">
    <property type="protein sequence ID" value="RCX05063.1"/>
    <property type="molecule type" value="Genomic_DNA"/>
</dbReference>
<dbReference type="Pfam" id="PF04085">
    <property type="entry name" value="MreC"/>
    <property type="match status" value="1"/>
</dbReference>
<evidence type="ECO:0000256" key="5">
    <source>
        <dbReference type="SAM" id="Phobius"/>
    </source>
</evidence>
<dbReference type="InterPro" id="IPR007221">
    <property type="entry name" value="MreC"/>
</dbReference>
<keyword evidence="8" id="KW-1185">Reference proteome</keyword>
<dbReference type="InterPro" id="IPR055342">
    <property type="entry name" value="MreC_beta-barrel_core"/>
</dbReference>
<keyword evidence="5" id="KW-1133">Transmembrane helix</keyword>
<dbReference type="Proteomes" id="UP000253517">
    <property type="component" value="Unassembled WGS sequence"/>
</dbReference>
<dbReference type="AlphaFoldDB" id="A0A369A7D3"/>
<dbReference type="RefSeq" id="WP_114365617.1">
    <property type="nucleotide sequence ID" value="NZ_BHZF01000001.1"/>
</dbReference>
<accession>A0A369A7D3</accession>
<dbReference type="InterPro" id="IPR042175">
    <property type="entry name" value="Cell/Rod_MreC_2"/>
</dbReference>
<dbReference type="GO" id="GO:0008360">
    <property type="term" value="P:regulation of cell shape"/>
    <property type="evidence" value="ECO:0007669"/>
    <property type="project" value="UniProtKB-KW"/>
</dbReference>
<feature type="domain" description="Rod shape-determining protein MreC beta-barrel core" evidence="6">
    <location>
        <begin position="111"/>
        <end position="258"/>
    </location>
</feature>
<name>A0A369A7D3_9FLAO</name>